<organism evidence="1 2">
    <name type="scientific">Caerostris extrusa</name>
    <name type="common">Bark spider</name>
    <name type="synonym">Caerostris bankana</name>
    <dbReference type="NCBI Taxonomy" id="172846"/>
    <lineage>
        <taxon>Eukaryota</taxon>
        <taxon>Metazoa</taxon>
        <taxon>Ecdysozoa</taxon>
        <taxon>Arthropoda</taxon>
        <taxon>Chelicerata</taxon>
        <taxon>Arachnida</taxon>
        <taxon>Araneae</taxon>
        <taxon>Araneomorphae</taxon>
        <taxon>Entelegynae</taxon>
        <taxon>Araneoidea</taxon>
        <taxon>Araneidae</taxon>
        <taxon>Caerostris</taxon>
    </lineage>
</organism>
<dbReference type="AlphaFoldDB" id="A0AAV4Y9X1"/>
<keyword evidence="2" id="KW-1185">Reference proteome</keyword>
<evidence type="ECO:0000313" key="1">
    <source>
        <dbReference type="EMBL" id="GIZ02962.1"/>
    </source>
</evidence>
<reference evidence="1 2" key="1">
    <citation type="submission" date="2021-06" db="EMBL/GenBank/DDBJ databases">
        <title>Caerostris extrusa draft genome.</title>
        <authorList>
            <person name="Kono N."/>
            <person name="Arakawa K."/>
        </authorList>
    </citation>
    <scope>NUCLEOTIDE SEQUENCE [LARGE SCALE GENOMIC DNA]</scope>
</reference>
<dbReference type="Proteomes" id="UP001054945">
    <property type="component" value="Unassembled WGS sequence"/>
</dbReference>
<protein>
    <submittedName>
        <fullName evidence="1">Uncharacterized protein</fullName>
    </submittedName>
</protein>
<dbReference type="EMBL" id="BPLR01001532">
    <property type="protein sequence ID" value="GIZ02962.1"/>
    <property type="molecule type" value="Genomic_DNA"/>
</dbReference>
<proteinExistence type="predicted"/>
<gene>
    <name evidence="1" type="ORF">CEXT_747111</name>
</gene>
<name>A0AAV4Y9X1_CAEEX</name>
<evidence type="ECO:0000313" key="2">
    <source>
        <dbReference type="Proteomes" id="UP001054945"/>
    </source>
</evidence>
<sequence length="108" mass="12706">MTPNVEKDVWVDYFFLMENVQNKNVHETPPGILSNGYTRRITIDDSYIVNIYIIVGFFLVKNICEPLQMTPNVEKDVWVDYFFLMENVQNKMSMRLLLEFCQMAIQGG</sequence>
<accession>A0AAV4Y9X1</accession>
<comment type="caution">
    <text evidence="1">The sequence shown here is derived from an EMBL/GenBank/DDBJ whole genome shotgun (WGS) entry which is preliminary data.</text>
</comment>